<sequence length="171" mass="18596">MDAQISITGNVGTEVEVRATRNQQSMATFRVACTPRYRASSGEWTDTDTTWMTVRCYRWLAENVATSLRKGDPVVVVGRLRTSVWNDDKGVRHERAEIDAASVGHDLTRGTTHFRRSDRPATEAAGTGEHTGDPDAGAGVVSADPWVTPSEQAGEQTGDELDDRVDLVPAP</sequence>
<evidence type="ECO:0000256" key="2">
    <source>
        <dbReference type="HAMAP-Rule" id="MF_00984"/>
    </source>
</evidence>
<keyword evidence="6" id="KW-1185">Reference proteome</keyword>
<dbReference type="InterPro" id="IPR011344">
    <property type="entry name" value="ssDNA-bd"/>
</dbReference>
<dbReference type="Pfam" id="PF00436">
    <property type="entry name" value="SSB"/>
    <property type="match status" value="1"/>
</dbReference>
<reference evidence="5 6" key="1">
    <citation type="submission" date="2020-07" db="EMBL/GenBank/DDBJ databases">
        <title>Sequencing the genomes of 1000 actinobacteria strains.</title>
        <authorList>
            <person name="Klenk H.-P."/>
        </authorList>
    </citation>
    <scope>NUCLEOTIDE SEQUENCE [LARGE SCALE GENOMIC DNA]</scope>
    <source>
        <strain evidence="5 6">DSM 100723</strain>
    </source>
</reference>
<comment type="caution">
    <text evidence="5">The sequence shown here is derived from an EMBL/GenBank/DDBJ whole genome shotgun (WGS) entry which is preliminary data.</text>
</comment>
<gene>
    <name evidence="5" type="ORF">FHX74_003757</name>
</gene>
<evidence type="ECO:0000256" key="3">
    <source>
        <dbReference type="PIRNR" id="PIRNR002070"/>
    </source>
</evidence>
<evidence type="ECO:0000256" key="1">
    <source>
        <dbReference type="ARBA" id="ARBA00023125"/>
    </source>
</evidence>
<dbReference type="CDD" id="cd04496">
    <property type="entry name" value="SSB_OBF"/>
    <property type="match status" value="1"/>
</dbReference>
<evidence type="ECO:0000313" key="6">
    <source>
        <dbReference type="Proteomes" id="UP000523079"/>
    </source>
</evidence>
<dbReference type="Gene3D" id="2.40.50.140">
    <property type="entry name" value="Nucleic acid-binding proteins"/>
    <property type="match status" value="1"/>
</dbReference>
<feature type="region of interest" description="Disordered" evidence="4">
    <location>
        <begin position="103"/>
        <end position="171"/>
    </location>
</feature>
<dbReference type="InterPro" id="IPR000424">
    <property type="entry name" value="Primosome_PriB/ssb"/>
</dbReference>
<accession>A0A7W3IVP1</accession>
<dbReference type="AlphaFoldDB" id="A0A7W3IVP1"/>
<organism evidence="5 6">
    <name type="scientific">Microlunatus kandeliicorticis</name>
    <dbReference type="NCBI Taxonomy" id="1759536"/>
    <lineage>
        <taxon>Bacteria</taxon>
        <taxon>Bacillati</taxon>
        <taxon>Actinomycetota</taxon>
        <taxon>Actinomycetes</taxon>
        <taxon>Propionibacteriales</taxon>
        <taxon>Propionibacteriaceae</taxon>
        <taxon>Microlunatus</taxon>
    </lineage>
</organism>
<dbReference type="PANTHER" id="PTHR10302:SF27">
    <property type="entry name" value="SINGLE-STRANDED DNA-BINDING PROTEIN"/>
    <property type="match status" value="1"/>
</dbReference>
<dbReference type="EMBL" id="JACGWT010000006">
    <property type="protein sequence ID" value="MBA8796116.1"/>
    <property type="molecule type" value="Genomic_DNA"/>
</dbReference>
<dbReference type="RefSeq" id="WP_182561690.1">
    <property type="nucleotide sequence ID" value="NZ_JACGWT010000006.1"/>
</dbReference>
<dbReference type="SUPFAM" id="SSF50249">
    <property type="entry name" value="Nucleic acid-binding proteins"/>
    <property type="match status" value="1"/>
</dbReference>
<dbReference type="GO" id="GO:0003697">
    <property type="term" value="F:single-stranded DNA binding"/>
    <property type="evidence" value="ECO:0007669"/>
    <property type="project" value="UniProtKB-UniRule"/>
</dbReference>
<dbReference type="PROSITE" id="PS50935">
    <property type="entry name" value="SSB"/>
    <property type="match status" value="1"/>
</dbReference>
<dbReference type="InterPro" id="IPR012340">
    <property type="entry name" value="NA-bd_OB-fold"/>
</dbReference>
<keyword evidence="1 2" id="KW-0238">DNA-binding</keyword>
<dbReference type="PANTHER" id="PTHR10302">
    <property type="entry name" value="SINGLE-STRANDED DNA-BINDING PROTEIN"/>
    <property type="match status" value="1"/>
</dbReference>
<evidence type="ECO:0000313" key="5">
    <source>
        <dbReference type="EMBL" id="MBA8796116.1"/>
    </source>
</evidence>
<dbReference type="NCBIfam" id="TIGR00621">
    <property type="entry name" value="ssb"/>
    <property type="match status" value="1"/>
</dbReference>
<dbReference type="Proteomes" id="UP000523079">
    <property type="component" value="Unassembled WGS sequence"/>
</dbReference>
<comment type="subunit">
    <text evidence="2">Homotetramer.</text>
</comment>
<proteinExistence type="inferred from homology"/>
<evidence type="ECO:0000256" key="4">
    <source>
        <dbReference type="SAM" id="MobiDB-lite"/>
    </source>
</evidence>
<dbReference type="GO" id="GO:0006260">
    <property type="term" value="P:DNA replication"/>
    <property type="evidence" value="ECO:0007669"/>
    <property type="project" value="InterPro"/>
</dbReference>
<dbReference type="HAMAP" id="MF_00984">
    <property type="entry name" value="SSB"/>
    <property type="match status" value="1"/>
</dbReference>
<comment type="caution">
    <text evidence="2">Lacks conserved residue(s) required for the propagation of feature annotation.</text>
</comment>
<dbReference type="GO" id="GO:0009295">
    <property type="term" value="C:nucleoid"/>
    <property type="evidence" value="ECO:0007669"/>
    <property type="project" value="TreeGrafter"/>
</dbReference>
<name>A0A7W3IVP1_9ACTN</name>
<protein>
    <recommendedName>
        <fullName evidence="2 3">Single-stranded DNA-binding protein</fullName>
        <shortName evidence="2">SSB</shortName>
    </recommendedName>
</protein>
<dbReference type="PIRSF" id="PIRSF002070">
    <property type="entry name" value="SSB"/>
    <property type="match status" value="1"/>
</dbReference>